<evidence type="ECO:0000256" key="3">
    <source>
        <dbReference type="ARBA" id="ARBA00023015"/>
    </source>
</evidence>
<comment type="subcellular location">
    <subcellularLocation>
        <location evidence="1">Nucleus</location>
    </subcellularLocation>
</comment>
<keyword evidence="9" id="KW-1185">Reference proteome</keyword>
<reference evidence="8" key="1">
    <citation type="submission" date="2020-02" db="EMBL/GenBank/DDBJ databases">
        <authorList>
            <person name="Scholz U."/>
            <person name="Mascher M."/>
            <person name="Fiebig A."/>
        </authorList>
    </citation>
    <scope>NUCLEOTIDE SEQUENCE</scope>
</reference>
<dbReference type="PROSITE" id="PS50888">
    <property type="entry name" value="BHLH"/>
    <property type="match status" value="1"/>
</dbReference>
<dbReference type="GO" id="GO:0005634">
    <property type="term" value="C:nucleus"/>
    <property type="evidence" value="ECO:0007669"/>
    <property type="project" value="UniProtKB-SubCell"/>
</dbReference>
<dbReference type="GO" id="GO:0046983">
    <property type="term" value="F:protein dimerization activity"/>
    <property type="evidence" value="ECO:0007669"/>
    <property type="project" value="InterPro"/>
</dbReference>
<evidence type="ECO:0000256" key="5">
    <source>
        <dbReference type="ARBA" id="ARBA00023242"/>
    </source>
</evidence>
<evidence type="ECO:0000313" key="9">
    <source>
        <dbReference type="Proteomes" id="UP000663760"/>
    </source>
</evidence>
<dbReference type="AlphaFoldDB" id="A0A7I8L675"/>
<evidence type="ECO:0000256" key="2">
    <source>
        <dbReference type="ARBA" id="ARBA00005510"/>
    </source>
</evidence>
<feature type="compositionally biased region" description="Basic residues" evidence="6">
    <location>
        <begin position="267"/>
        <end position="278"/>
    </location>
</feature>
<feature type="domain" description="BHLH" evidence="7">
    <location>
        <begin position="278"/>
        <end position="327"/>
    </location>
</feature>
<evidence type="ECO:0000259" key="7">
    <source>
        <dbReference type="PROSITE" id="PS50888"/>
    </source>
</evidence>
<dbReference type="CDD" id="cd11445">
    <property type="entry name" value="bHLH_AtPIF_like"/>
    <property type="match status" value="1"/>
</dbReference>
<accession>A0A7I8L675</accession>
<dbReference type="InterPro" id="IPR044273">
    <property type="entry name" value="PIF3-like"/>
</dbReference>
<dbReference type="InterPro" id="IPR011598">
    <property type="entry name" value="bHLH_dom"/>
</dbReference>
<feature type="compositionally biased region" description="Basic and acidic residues" evidence="6">
    <location>
        <begin position="160"/>
        <end position="171"/>
    </location>
</feature>
<keyword evidence="5" id="KW-0539">Nucleus</keyword>
<dbReference type="SMART" id="SM00353">
    <property type="entry name" value="HLH"/>
    <property type="match status" value="1"/>
</dbReference>
<keyword evidence="3" id="KW-0805">Transcription regulation</keyword>
<dbReference type="OrthoDB" id="690068at2759"/>
<comment type="similarity">
    <text evidence="2">Belongs to the bHLH protein family.</text>
</comment>
<dbReference type="SUPFAM" id="SSF47459">
    <property type="entry name" value="HLH, helix-loop-helix DNA-binding domain"/>
    <property type="match status" value="1"/>
</dbReference>
<name>A0A7I8L675_SPIIN</name>
<dbReference type="InterPro" id="IPR047265">
    <property type="entry name" value="PIF1-like_bHLH"/>
</dbReference>
<proteinExistence type="inferred from homology"/>
<evidence type="ECO:0000313" key="8">
    <source>
        <dbReference type="EMBL" id="CAA7405390.1"/>
    </source>
</evidence>
<dbReference type="Pfam" id="PF00010">
    <property type="entry name" value="HLH"/>
    <property type="match status" value="1"/>
</dbReference>
<dbReference type="FunFam" id="4.10.280.10:FF:000004">
    <property type="entry name" value="Basic helix-loop-helix transcription factor"/>
    <property type="match status" value="1"/>
</dbReference>
<gene>
    <name evidence="8" type="ORF">SI8410_11016068</name>
</gene>
<feature type="region of interest" description="Disordered" evidence="6">
    <location>
        <begin position="235"/>
        <end position="291"/>
    </location>
</feature>
<dbReference type="Gene3D" id="4.10.280.10">
    <property type="entry name" value="Helix-loop-helix DNA-binding domain"/>
    <property type="match status" value="1"/>
</dbReference>
<evidence type="ECO:0000256" key="4">
    <source>
        <dbReference type="ARBA" id="ARBA00023163"/>
    </source>
</evidence>
<feature type="region of interest" description="Disordered" evidence="6">
    <location>
        <begin position="160"/>
        <end position="202"/>
    </location>
</feature>
<dbReference type="PANTHER" id="PTHR46807:SF7">
    <property type="entry name" value="BHLH DOMAIN-CONTAINING PROTEIN"/>
    <property type="match status" value="1"/>
</dbReference>
<keyword evidence="4" id="KW-0804">Transcription</keyword>
<dbReference type="InterPro" id="IPR036638">
    <property type="entry name" value="HLH_DNA-bd_sf"/>
</dbReference>
<dbReference type="PANTHER" id="PTHR46807">
    <property type="entry name" value="TRANSCRIPTION FACTOR PIF3"/>
    <property type="match status" value="1"/>
</dbReference>
<evidence type="ECO:0000256" key="6">
    <source>
        <dbReference type="SAM" id="MobiDB-lite"/>
    </source>
</evidence>
<evidence type="ECO:0000256" key="1">
    <source>
        <dbReference type="ARBA" id="ARBA00004123"/>
    </source>
</evidence>
<sequence>MTPCPPTLFSLPQLLSGNPQGRAVLLASLSLSLSLSLSHHHHHHHHHLISCSVGRAEDELVELLWQNGQVFMLSQTHREAVGRPCQKPESAPRCVEPLDPLPHPARNEDASPWVQYLIDDPLMRDFYLDFFHGLPAAESTEARIAVEPTSGHFLEKEGAEFGRDQGGREESSPLAASKWSDIHGSCSSSVKVPSAKGADDSQAGFSYSEIQEAGIASTSDGSALSLRVDDWRSTDTGNYKKRKRKDVDESQCQNEETEDESVEATRPCRRSVPARRARAAQVHNLSERRRRDRINEKMRALQELIPHCNKTDKVSMLDEAIEYLKSLQLQVQVQGLLLLFRSNLSIHSLIFFF</sequence>
<dbReference type="GO" id="GO:0003700">
    <property type="term" value="F:DNA-binding transcription factor activity"/>
    <property type="evidence" value="ECO:0007669"/>
    <property type="project" value="InterPro"/>
</dbReference>
<protein>
    <recommendedName>
        <fullName evidence="7">BHLH domain-containing protein</fullName>
    </recommendedName>
</protein>
<dbReference type="Proteomes" id="UP000663760">
    <property type="component" value="Chromosome 11"/>
</dbReference>
<organism evidence="8 9">
    <name type="scientific">Spirodela intermedia</name>
    <name type="common">Intermediate duckweed</name>
    <dbReference type="NCBI Taxonomy" id="51605"/>
    <lineage>
        <taxon>Eukaryota</taxon>
        <taxon>Viridiplantae</taxon>
        <taxon>Streptophyta</taxon>
        <taxon>Embryophyta</taxon>
        <taxon>Tracheophyta</taxon>
        <taxon>Spermatophyta</taxon>
        <taxon>Magnoliopsida</taxon>
        <taxon>Liliopsida</taxon>
        <taxon>Araceae</taxon>
        <taxon>Lemnoideae</taxon>
        <taxon>Spirodela</taxon>
    </lineage>
</organism>
<dbReference type="EMBL" id="LR746274">
    <property type="protein sequence ID" value="CAA7405390.1"/>
    <property type="molecule type" value="Genomic_DNA"/>
</dbReference>